<sequence>MTFGKGYVFSLVILTYSLGFFKERTKTLSFSSQLFGGYEADGAVKLNCDASTMEPDDVIGFCCVIRDSRGVWQWGCADIIPPSSVFQGELFVIWRGFRFTWETGFKEVLCETDCHEAFSLLKDTLIVVCSEASDLILRIRELLHCSWRAEIALIQRTANCIADALAKHTLKQRIHHAD</sequence>
<dbReference type="Gene3D" id="3.30.420.10">
    <property type="entry name" value="Ribonuclease H-like superfamily/Ribonuclease H"/>
    <property type="match status" value="1"/>
</dbReference>
<dbReference type="InterPro" id="IPR012337">
    <property type="entry name" value="RNaseH-like_sf"/>
</dbReference>
<dbReference type="Pfam" id="PF13456">
    <property type="entry name" value="RVT_3"/>
    <property type="match status" value="1"/>
</dbReference>
<accession>A0ABU6VL66</accession>
<dbReference type="PANTHER" id="PTHR47723:SF19">
    <property type="entry name" value="POLYNUCLEOTIDYL TRANSFERASE, RIBONUCLEASE H-LIKE SUPERFAMILY PROTEIN"/>
    <property type="match status" value="1"/>
</dbReference>
<dbReference type="InterPro" id="IPR053151">
    <property type="entry name" value="RNase_H-like"/>
</dbReference>
<feature type="domain" description="RNase H type-1" evidence="1">
    <location>
        <begin position="47"/>
        <end position="168"/>
    </location>
</feature>
<dbReference type="CDD" id="cd06222">
    <property type="entry name" value="RNase_H_like"/>
    <property type="match status" value="1"/>
</dbReference>
<dbReference type="Proteomes" id="UP001341840">
    <property type="component" value="Unassembled WGS sequence"/>
</dbReference>
<dbReference type="SUPFAM" id="SSF53098">
    <property type="entry name" value="Ribonuclease H-like"/>
    <property type="match status" value="1"/>
</dbReference>
<dbReference type="InterPro" id="IPR044730">
    <property type="entry name" value="RNase_H-like_dom_plant"/>
</dbReference>
<dbReference type="PANTHER" id="PTHR47723">
    <property type="entry name" value="OS05G0353850 PROTEIN"/>
    <property type="match status" value="1"/>
</dbReference>
<gene>
    <name evidence="2" type="ORF">PIB30_054329</name>
</gene>
<evidence type="ECO:0000313" key="3">
    <source>
        <dbReference type="Proteomes" id="UP001341840"/>
    </source>
</evidence>
<dbReference type="InterPro" id="IPR002156">
    <property type="entry name" value="RNaseH_domain"/>
</dbReference>
<dbReference type="InterPro" id="IPR036397">
    <property type="entry name" value="RNaseH_sf"/>
</dbReference>
<keyword evidence="3" id="KW-1185">Reference proteome</keyword>
<evidence type="ECO:0000313" key="2">
    <source>
        <dbReference type="EMBL" id="MED6172913.1"/>
    </source>
</evidence>
<dbReference type="EMBL" id="JASCZI010151448">
    <property type="protein sequence ID" value="MED6172913.1"/>
    <property type="molecule type" value="Genomic_DNA"/>
</dbReference>
<organism evidence="2 3">
    <name type="scientific">Stylosanthes scabra</name>
    <dbReference type="NCBI Taxonomy" id="79078"/>
    <lineage>
        <taxon>Eukaryota</taxon>
        <taxon>Viridiplantae</taxon>
        <taxon>Streptophyta</taxon>
        <taxon>Embryophyta</taxon>
        <taxon>Tracheophyta</taxon>
        <taxon>Spermatophyta</taxon>
        <taxon>Magnoliopsida</taxon>
        <taxon>eudicotyledons</taxon>
        <taxon>Gunneridae</taxon>
        <taxon>Pentapetalae</taxon>
        <taxon>rosids</taxon>
        <taxon>fabids</taxon>
        <taxon>Fabales</taxon>
        <taxon>Fabaceae</taxon>
        <taxon>Papilionoideae</taxon>
        <taxon>50 kb inversion clade</taxon>
        <taxon>dalbergioids sensu lato</taxon>
        <taxon>Dalbergieae</taxon>
        <taxon>Pterocarpus clade</taxon>
        <taxon>Stylosanthes</taxon>
    </lineage>
</organism>
<reference evidence="2 3" key="1">
    <citation type="journal article" date="2023" name="Plants (Basel)">
        <title>Bridging the Gap: Combining Genomics and Transcriptomics Approaches to Understand Stylosanthes scabra, an Orphan Legume from the Brazilian Caatinga.</title>
        <authorList>
            <person name="Ferreira-Neto J.R.C."/>
            <person name="da Silva M.D."/>
            <person name="Binneck E."/>
            <person name="de Melo N.F."/>
            <person name="da Silva R.H."/>
            <person name="de Melo A.L.T.M."/>
            <person name="Pandolfi V."/>
            <person name="Bustamante F.O."/>
            <person name="Brasileiro-Vidal A.C."/>
            <person name="Benko-Iseppon A.M."/>
        </authorList>
    </citation>
    <scope>NUCLEOTIDE SEQUENCE [LARGE SCALE GENOMIC DNA]</scope>
    <source>
        <tissue evidence="2">Leaves</tissue>
    </source>
</reference>
<protein>
    <recommendedName>
        <fullName evidence="1">RNase H type-1 domain-containing protein</fullName>
    </recommendedName>
</protein>
<evidence type="ECO:0000259" key="1">
    <source>
        <dbReference type="Pfam" id="PF13456"/>
    </source>
</evidence>
<comment type="caution">
    <text evidence="2">The sequence shown here is derived from an EMBL/GenBank/DDBJ whole genome shotgun (WGS) entry which is preliminary data.</text>
</comment>
<name>A0ABU6VL66_9FABA</name>
<proteinExistence type="predicted"/>